<sequence length="72" mass="8637">MATMTMENNTEEIKRRISELNLEHRDLDRAIEALELNPLHDELQLKRLKKRKLMLKDQIFMLQRQLVPDIPA</sequence>
<reference evidence="2 3" key="1">
    <citation type="submission" date="2020-04" db="EMBL/GenBank/DDBJ databases">
        <title>Usitatibacter rugosus gen. nov., sp. nov. and Usitatibacter palustris sp. nov., novel members of Usitatibacteraceae fam. nov. within the order Nitrosomonadales isolated from soil.</title>
        <authorList>
            <person name="Huber K.J."/>
            <person name="Neumann-Schaal M."/>
            <person name="Geppert A."/>
            <person name="Luckner M."/>
            <person name="Wanner G."/>
            <person name="Overmann J."/>
        </authorList>
    </citation>
    <scope>NUCLEOTIDE SEQUENCE [LARGE SCALE GENOMIC DNA]</scope>
    <source>
        <strain evidence="2 3">0125_3</strain>
    </source>
</reference>
<feature type="coiled-coil region" evidence="1">
    <location>
        <begin position="10"/>
        <end position="65"/>
    </location>
</feature>
<protein>
    <recommendedName>
        <fullName evidence="4">DUF465 domain-containing protein</fullName>
    </recommendedName>
</protein>
<name>A0A6M4GTL9_9PROT</name>
<dbReference type="RefSeq" id="WP_246232706.1">
    <property type="nucleotide sequence ID" value="NZ_CP053069.1"/>
</dbReference>
<accession>A0A6M4GTL9</accession>
<dbReference type="InterPro" id="IPR007420">
    <property type="entry name" value="DUF465"/>
</dbReference>
<dbReference type="EMBL" id="CP053069">
    <property type="protein sequence ID" value="QJR10641.1"/>
    <property type="molecule type" value="Genomic_DNA"/>
</dbReference>
<proteinExistence type="predicted"/>
<evidence type="ECO:0008006" key="4">
    <source>
        <dbReference type="Google" id="ProtNLM"/>
    </source>
</evidence>
<dbReference type="Gene3D" id="6.10.280.50">
    <property type="match status" value="1"/>
</dbReference>
<evidence type="ECO:0000256" key="1">
    <source>
        <dbReference type="SAM" id="Coils"/>
    </source>
</evidence>
<dbReference type="InterPro" id="IPR038444">
    <property type="entry name" value="DUF465_sf"/>
</dbReference>
<evidence type="ECO:0000313" key="3">
    <source>
        <dbReference type="Proteomes" id="UP000501534"/>
    </source>
</evidence>
<gene>
    <name evidence="2" type="ORF">DSM104443_01708</name>
</gene>
<keyword evidence="3" id="KW-1185">Reference proteome</keyword>
<dbReference type="Proteomes" id="UP000501534">
    <property type="component" value="Chromosome"/>
</dbReference>
<dbReference type="KEGG" id="uru:DSM104443_01708"/>
<keyword evidence="1" id="KW-0175">Coiled coil</keyword>
<dbReference type="AlphaFoldDB" id="A0A6M4GTL9"/>
<evidence type="ECO:0000313" key="2">
    <source>
        <dbReference type="EMBL" id="QJR10641.1"/>
    </source>
</evidence>
<organism evidence="2 3">
    <name type="scientific">Usitatibacter rugosus</name>
    <dbReference type="NCBI Taxonomy" id="2732067"/>
    <lineage>
        <taxon>Bacteria</taxon>
        <taxon>Pseudomonadati</taxon>
        <taxon>Pseudomonadota</taxon>
        <taxon>Betaproteobacteria</taxon>
        <taxon>Nitrosomonadales</taxon>
        <taxon>Usitatibacteraceae</taxon>
        <taxon>Usitatibacter</taxon>
    </lineage>
</organism>
<dbReference type="Pfam" id="PF04325">
    <property type="entry name" value="DUF465"/>
    <property type="match status" value="1"/>
</dbReference>